<dbReference type="Gene3D" id="3.40.960.10">
    <property type="entry name" value="VSR Endonuclease"/>
    <property type="match status" value="1"/>
</dbReference>
<dbReference type="STRING" id="1050174.CEPID_00515"/>
<evidence type="ECO:0000313" key="1">
    <source>
        <dbReference type="EMBL" id="AKK01997.1"/>
    </source>
</evidence>
<dbReference type="KEGG" id="cei:CEPID_00515"/>
<dbReference type="EMBL" id="CP011541">
    <property type="protein sequence ID" value="AKK01997.1"/>
    <property type="molecule type" value="Genomic_DNA"/>
</dbReference>
<dbReference type="SUPFAM" id="SSF52980">
    <property type="entry name" value="Restriction endonuclease-like"/>
    <property type="match status" value="1"/>
</dbReference>
<name>A0A0G3GT08_9CORY</name>
<dbReference type="Proteomes" id="UP000035368">
    <property type="component" value="Chromosome"/>
</dbReference>
<gene>
    <name evidence="1" type="ORF">CEPID_00515</name>
</gene>
<evidence type="ECO:0000313" key="2">
    <source>
        <dbReference type="Proteomes" id="UP000035368"/>
    </source>
</evidence>
<reference evidence="1 2" key="1">
    <citation type="submission" date="2015-05" db="EMBL/GenBank/DDBJ databases">
        <title>Complete genome sequence of Corynebacterium epidermidicanis DSM 45586, isolated from the skin of a dog suffering from pruritus.</title>
        <authorList>
            <person name="Ruckert C."/>
            <person name="Albersmeier A."/>
            <person name="Winkler A."/>
            <person name="Tauch A."/>
        </authorList>
    </citation>
    <scope>NUCLEOTIDE SEQUENCE [LARGE SCALE GENOMIC DNA]</scope>
    <source>
        <strain evidence="1 2">DSM 45586</strain>
    </source>
</reference>
<accession>A0A0G3GT08</accession>
<dbReference type="PATRIC" id="fig|1050174.4.peg.109"/>
<protein>
    <recommendedName>
        <fullName evidence="3">DUF559 domain-containing protein</fullName>
    </recommendedName>
</protein>
<keyword evidence="2" id="KW-1185">Reference proteome</keyword>
<dbReference type="AlphaFoldDB" id="A0A0G3GT08"/>
<proteinExistence type="predicted"/>
<sequence>MNLLNSDPYPLALSETKSLQISRRHLARRYSRVAHGLYAPNHVLARSSPHAWPLVARSLAIQKLFPSCALSGFAALEARGVPFLDPLVPVTFWTTSNNTTRDFRFNAIPRRVSALPPCEGIGQLTVVPVADSVIDALKAIESGAATWWVPLISDLKKEEIRMVQIVDATRRYIGLSWADLKAAGHRRIKRKLLKTIWALSDPGADSPPETYLRLAVRDLTNWTSQREFFRANGARLTAADLADEKSKVALFYDGEHHLHRDQRDYDSDVTQQLRLQGWEPIRITAGQLRNIKELRMRVWHFIERNTR</sequence>
<organism evidence="1 2">
    <name type="scientific">Corynebacterium epidermidicanis</name>
    <dbReference type="NCBI Taxonomy" id="1050174"/>
    <lineage>
        <taxon>Bacteria</taxon>
        <taxon>Bacillati</taxon>
        <taxon>Actinomycetota</taxon>
        <taxon>Actinomycetes</taxon>
        <taxon>Mycobacteriales</taxon>
        <taxon>Corynebacteriaceae</taxon>
        <taxon>Corynebacterium</taxon>
    </lineage>
</organism>
<dbReference type="InterPro" id="IPR011335">
    <property type="entry name" value="Restrct_endonuc-II-like"/>
</dbReference>
<evidence type="ECO:0008006" key="3">
    <source>
        <dbReference type="Google" id="ProtNLM"/>
    </source>
</evidence>